<accession>A0A0L8FLZ3</accession>
<evidence type="ECO:0000256" key="1">
    <source>
        <dbReference type="SAM" id="Phobius"/>
    </source>
</evidence>
<keyword evidence="1" id="KW-0472">Membrane</keyword>
<protein>
    <submittedName>
        <fullName evidence="2">Uncharacterized protein</fullName>
    </submittedName>
</protein>
<reference evidence="2" key="1">
    <citation type="submission" date="2015-07" db="EMBL/GenBank/DDBJ databases">
        <title>MeaNS - Measles Nucleotide Surveillance Program.</title>
        <authorList>
            <person name="Tran T."/>
            <person name="Druce J."/>
        </authorList>
    </citation>
    <scope>NUCLEOTIDE SEQUENCE</scope>
    <source>
        <strain evidence="2">UCB-OBI-ISO-001</strain>
        <tissue evidence="2">Gonad</tissue>
    </source>
</reference>
<proteinExistence type="predicted"/>
<sequence length="101" mass="12315">LLCLHVKLALFYIYMFLWSCLVFHCTSLHISNHVNAFVCMYECVPIHIYFYLRIVLCDYRYVWLYVYMCMHMCEWGVCLCMCMYMLKFVYLPLLICLFIGL</sequence>
<name>A0A0L8FLZ3_OCTBM</name>
<evidence type="ECO:0000313" key="2">
    <source>
        <dbReference type="EMBL" id="KOF65672.1"/>
    </source>
</evidence>
<gene>
    <name evidence="2" type="ORF">OCBIM_22014654mg</name>
</gene>
<feature type="transmembrane region" description="Helical" evidence="1">
    <location>
        <begin position="75"/>
        <end position="100"/>
    </location>
</feature>
<dbReference type="AlphaFoldDB" id="A0A0L8FLZ3"/>
<feature type="transmembrane region" description="Helical" evidence="1">
    <location>
        <begin position="12"/>
        <end position="30"/>
    </location>
</feature>
<keyword evidence="1" id="KW-1133">Transmembrane helix</keyword>
<keyword evidence="1" id="KW-0812">Transmembrane</keyword>
<organism evidence="2">
    <name type="scientific">Octopus bimaculoides</name>
    <name type="common">California two-spotted octopus</name>
    <dbReference type="NCBI Taxonomy" id="37653"/>
    <lineage>
        <taxon>Eukaryota</taxon>
        <taxon>Metazoa</taxon>
        <taxon>Spiralia</taxon>
        <taxon>Lophotrochozoa</taxon>
        <taxon>Mollusca</taxon>
        <taxon>Cephalopoda</taxon>
        <taxon>Coleoidea</taxon>
        <taxon>Octopodiformes</taxon>
        <taxon>Octopoda</taxon>
        <taxon>Incirrata</taxon>
        <taxon>Octopodidae</taxon>
        <taxon>Octopus</taxon>
    </lineage>
</organism>
<dbReference type="EMBL" id="KQ429026">
    <property type="protein sequence ID" value="KOF65672.1"/>
    <property type="molecule type" value="Genomic_DNA"/>
</dbReference>
<feature type="non-terminal residue" evidence="2">
    <location>
        <position position="1"/>
    </location>
</feature>